<dbReference type="Pfam" id="PF02776">
    <property type="entry name" value="TPP_enzyme_N"/>
    <property type="match status" value="1"/>
</dbReference>
<dbReference type="InterPro" id="IPR000399">
    <property type="entry name" value="TPP-bd_CS"/>
</dbReference>
<keyword evidence="5 12" id="KW-0028">Amino-acid biosynthesis</keyword>
<dbReference type="AlphaFoldDB" id="A0A9N9D8I8"/>
<evidence type="ECO:0000256" key="3">
    <source>
        <dbReference type="ARBA" id="ARBA00007812"/>
    </source>
</evidence>
<feature type="region of interest" description="Disordered" evidence="13">
    <location>
        <begin position="51"/>
        <end position="70"/>
    </location>
</feature>
<evidence type="ECO:0000256" key="9">
    <source>
        <dbReference type="ARBA" id="ARBA00022946"/>
    </source>
</evidence>
<evidence type="ECO:0000256" key="7">
    <source>
        <dbReference type="ARBA" id="ARBA00022723"/>
    </source>
</evidence>
<dbReference type="GO" id="GO:0030976">
    <property type="term" value="F:thiamine pyrophosphate binding"/>
    <property type="evidence" value="ECO:0007669"/>
    <property type="project" value="UniProtKB-UniRule"/>
</dbReference>
<comment type="similarity">
    <text evidence="3 12">Belongs to the TPP enzyme family.</text>
</comment>
<evidence type="ECO:0000256" key="6">
    <source>
        <dbReference type="ARBA" id="ARBA00022679"/>
    </source>
</evidence>
<feature type="domain" description="Thiamine pyrophosphate enzyme N-terminal TPP-binding" evidence="16">
    <location>
        <begin position="72"/>
        <end position="186"/>
    </location>
</feature>
<dbReference type="InterPro" id="IPR029061">
    <property type="entry name" value="THDP-binding"/>
</dbReference>
<dbReference type="CDD" id="cd07035">
    <property type="entry name" value="TPP_PYR_POX_like"/>
    <property type="match status" value="1"/>
</dbReference>
<dbReference type="OrthoDB" id="16262at2759"/>
<evidence type="ECO:0000256" key="11">
    <source>
        <dbReference type="ARBA" id="ARBA00023304"/>
    </source>
</evidence>
<proteinExistence type="inferred from homology"/>
<gene>
    <name evidence="17" type="ORF">DERYTH_LOCUS9116</name>
</gene>
<name>A0A9N9D8I8_9GLOM</name>
<dbReference type="EC" id="2.2.1.6" evidence="4 12"/>
<dbReference type="Pfam" id="PF02775">
    <property type="entry name" value="TPP_enzyme_C"/>
    <property type="match status" value="1"/>
</dbReference>
<reference evidence="17" key="1">
    <citation type="submission" date="2021-06" db="EMBL/GenBank/DDBJ databases">
        <authorList>
            <person name="Kallberg Y."/>
            <person name="Tangrot J."/>
            <person name="Rosling A."/>
        </authorList>
    </citation>
    <scope>NUCLEOTIDE SEQUENCE</scope>
    <source>
        <strain evidence="17">MA453B</strain>
    </source>
</reference>
<dbReference type="SUPFAM" id="SSF52518">
    <property type="entry name" value="Thiamin diphosphate-binding fold (THDP-binding)"/>
    <property type="match status" value="2"/>
</dbReference>
<keyword evidence="9" id="KW-0809">Transit peptide</keyword>
<evidence type="ECO:0000256" key="2">
    <source>
        <dbReference type="ARBA" id="ARBA00005025"/>
    </source>
</evidence>
<dbReference type="FunFam" id="3.40.50.970:FF:000007">
    <property type="entry name" value="Acetolactate synthase"/>
    <property type="match status" value="1"/>
</dbReference>
<keyword evidence="6 12" id="KW-0808">Transferase</keyword>
<sequence>MNQIQVLSTCIRSTTSAYSGTCARIYNVKNTTFALTTLSNGYQRRWKATAISPSHHPQPQPTYPPPPQPRLTGGQIFHEMMLRHGVKKVFGYPGGAILPVFDAIYNSKHFDFVLPRHEQGAGHMAQGYARASGKPGIVLVTSGPGATNAITPMQDALSDGTPLIVFCGQVPTSSIGTDAFQEADVVGISRACTKWNVMVKDVADLPRRITEAFEIATTGRPGPVLVDLPKDVTASILKKPIPTQYTLPFRAFSDAPALASSVTNSPVIRHAAELINNAKRPIIYAGQGVLATSEGPARMRELAACGNIPVTTTLQGLGGFDELDPLSLHMLGMHGSAYANLAMQNADVIIGLGSRFDDRVTGHLDHFAPEAKQAAKEGRGGIIHFEISPKNINKVVQATAAIEGDVSDNLGRILPLITRSERKEWFELIDEWKRKYPWTYTKPKSPDSPLKPQQFIEELDRQTQDYKEKVLMTTGVGQHQMWAAQFFRWRYPRTMITSGGLGTMGYGLPAAIGAKVACPDKIVIDIDGDASFCMTGMELATAVQFNIGVKVLILNNDFQGMVKQWQDLFYEERYSQTEMVNPDFVKLAESMGAKAIRIRTEEELPDKMAEFLEYDGPIVCDAIIEKHEHVYPMVPAGKGLGDFIVHPDLRT</sequence>
<keyword evidence="10 12" id="KW-0786">Thiamine pyrophosphate</keyword>
<dbReference type="FunFam" id="3.40.50.1220:FF:000008">
    <property type="entry name" value="Acetolactate synthase"/>
    <property type="match status" value="1"/>
</dbReference>
<dbReference type="CDD" id="cd02015">
    <property type="entry name" value="TPP_AHAS"/>
    <property type="match status" value="1"/>
</dbReference>
<organism evidence="17 18">
    <name type="scientific">Dentiscutata erythropus</name>
    <dbReference type="NCBI Taxonomy" id="1348616"/>
    <lineage>
        <taxon>Eukaryota</taxon>
        <taxon>Fungi</taxon>
        <taxon>Fungi incertae sedis</taxon>
        <taxon>Mucoromycota</taxon>
        <taxon>Glomeromycotina</taxon>
        <taxon>Glomeromycetes</taxon>
        <taxon>Diversisporales</taxon>
        <taxon>Gigasporaceae</taxon>
        <taxon>Dentiscutata</taxon>
    </lineage>
</organism>
<dbReference type="PROSITE" id="PS00187">
    <property type="entry name" value="TPP_ENZYMES"/>
    <property type="match status" value="1"/>
</dbReference>
<dbReference type="GO" id="GO:0009099">
    <property type="term" value="P:L-valine biosynthetic process"/>
    <property type="evidence" value="ECO:0007669"/>
    <property type="project" value="TreeGrafter"/>
</dbReference>
<keyword evidence="11 12" id="KW-0100">Branched-chain amino acid biosynthesis</keyword>
<comment type="cofactor">
    <cofactor evidence="12">
        <name>thiamine diphosphate</name>
        <dbReference type="ChEBI" id="CHEBI:58937"/>
    </cofactor>
    <text evidence="12">Binds 1 thiamine pyrophosphate per subunit.</text>
</comment>
<evidence type="ECO:0000256" key="12">
    <source>
        <dbReference type="RuleBase" id="RU003591"/>
    </source>
</evidence>
<dbReference type="InterPro" id="IPR039368">
    <property type="entry name" value="AHAS_TPP"/>
</dbReference>
<dbReference type="PANTHER" id="PTHR18968:SF13">
    <property type="entry name" value="ACETOLACTATE SYNTHASE CATALYTIC SUBUNIT, MITOCHONDRIAL"/>
    <property type="match status" value="1"/>
</dbReference>
<dbReference type="GO" id="GO:0005948">
    <property type="term" value="C:acetolactate synthase complex"/>
    <property type="evidence" value="ECO:0007669"/>
    <property type="project" value="TreeGrafter"/>
</dbReference>
<dbReference type="NCBIfam" id="TIGR00118">
    <property type="entry name" value="acolac_lg"/>
    <property type="match status" value="1"/>
</dbReference>
<evidence type="ECO:0000256" key="1">
    <source>
        <dbReference type="ARBA" id="ARBA00004974"/>
    </source>
</evidence>
<dbReference type="InterPro" id="IPR012001">
    <property type="entry name" value="Thiamin_PyroP_enz_TPP-bd_dom"/>
</dbReference>
<dbReference type="GO" id="GO:0050660">
    <property type="term" value="F:flavin adenine dinucleotide binding"/>
    <property type="evidence" value="ECO:0007669"/>
    <property type="project" value="InterPro"/>
</dbReference>
<comment type="cofactor">
    <cofactor evidence="12">
        <name>Mg(2+)</name>
        <dbReference type="ChEBI" id="CHEBI:18420"/>
    </cofactor>
    <text evidence="12">Binds 1 Mg(2+) ion per subunit.</text>
</comment>
<dbReference type="Gene3D" id="3.40.50.970">
    <property type="match status" value="2"/>
</dbReference>
<dbReference type="FunFam" id="3.40.50.970:FF:000053">
    <property type="entry name" value="Acetolactate synthase, mitochondrial"/>
    <property type="match status" value="1"/>
</dbReference>
<dbReference type="Gene3D" id="3.40.50.1220">
    <property type="entry name" value="TPP-binding domain"/>
    <property type="match status" value="1"/>
</dbReference>
<feature type="domain" description="Thiamine pyrophosphate enzyme central" evidence="14">
    <location>
        <begin position="268"/>
        <end position="410"/>
    </location>
</feature>
<evidence type="ECO:0000313" key="17">
    <source>
        <dbReference type="EMBL" id="CAG8630379.1"/>
    </source>
</evidence>
<evidence type="ECO:0000313" key="18">
    <source>
        <dbReference type="Proteomes" id="UP000789405"/>
    </source>
</evidence>
<dbReference type="InterPro" id="IPR012000">
    <property type="entry name" value="Thiamin_PyroP_enz_cen_dom"/>
</dbReference>
<dbReference type="InterPro" id="IPR045229">
    <property type="entry name" value="TPP_enz"/>
</dbReference>
<comment type="pathway">
    <text evidence="2 12">Amino-acid biosynthesis; L-valine biosynthesis; L-valine from pyruvate: step 1/4.</text>
</comment>
<dbReference type="GO" id="GO:0009097">
    <property type="term" value="P:isoleucine biosynthetic process"/>
    <property type="evidence" value="ECO:0007669"/>
    <property type="project" value="TreeGrafter"/>
</dbReference>
<protein>
    <recommendedName>
        <fullName evidence="4 12">Acetolactate synthase</fullName>
        <ecNumber evidence="4 12">2.2.1.6</ecNumber>
    </recommendedName>
</protein>
<evidence type="ECO:0000256" key="4">
    <source>
        <dbReference type="ARBA" id="ARBA00013145"/>
    </source>
</evidence>
<keyword evidence="7 12" id="KW-0479">Metal-binding</keyword>
<evidence type="ECO:0000259" key="15">
    <source>
        <dbReference type="Pfam" id="PF02775"/>
    </source>
</evidence>
<evidence type="ECO:0000256" key="5">
    <source>
        <dbReference type="ARBA" id="ARBA00022605"/>
    </source>
</evidence>
<dbReference type="EMBL" id="CAJVPY010004884">
    <property type="protein sequence ID" value="CAG8630379.1"/>
    <property type="molecule type" value="Genomic_DNA"/>
</dbReference>
<evidence type="ECO:0000259" key="16">
    <source>
        <dbReference type="Pfam" id="PF02776"/>
    </source>
</evidence>
<comment type="caution">
    <text evidence="17">The sequence shown here is derived from an EMBL/GenBank/DDBJ whole genome shotgun (WGS) entry which is preliminary data.</text>
</comment>
<keyword evidence="8 12" id="KW-0460">Magnesium</keyword>
<evidence type="ECO:0000256" key="8">
    <source>
        <dbReference type="ARBA" id="ARBA00022842"/>
    </source>
</evidence>
<dbReference type="GO" id="GO:0005739">
    <property type="term" value="C:mitochondrion"/>
    <property type="evidence" value="ECO:0007669"/>
    <property type="project" value="TreeGrafter"/>
</dbReference>
<dbReference type="InterPro" id="IPR012846">
    <property type="entry name" value="Acetolactate_synth_lsu"/>
</dbReference>
<dbReference type="Pfam" id="PF00205">
    <property type="entry name" value="TPP_enzyme_M"/>
    <property type="match status" value="1"/>
</dbReference>
<dbReference type="InterPro" id="IPR029035">
    <property type="entry name" value="DHS-like_NAD/FAD-binding_dom"/>
</dbReference>
<comment type="pathway">
    <text evidence="1 12">Amino-acid biosynthesis; L-isoleucine biosynthesis; L-isoleucine from 2-oxobutanoate: step 1/4.</text>
</comment>
<feature type="domain" description="Thiamine pyrophosphate enzyme TPP-binding" evidence="15">
    <location>
        <begin position="475"/>
        <end position="621"/>
    </location>
</feature>
<keyword evidence="18" id="KW-1185">Reference proteome</keyword>
<dbReference type="GO" id="GO:0003984">
    <property type="term" value="F:acetolactate synthase activity"/>
    <property type="evidence" value="ECO:0007669"/>
    <property type="project" value="UniProtKB-EC"/>
</dbReference>
<evidence type="ECO:0000259" key="14">
    <source>
        <dbReference type="Pfam" id="PF00205"/>
    </source>
</evidence>
<feature type="compositionally biased region" description="Pro residues" evidence="13">
    <location>
        <begin position="56"/>
        <end position="69"/>
    </location>
</feature>
<dbReference type="InterPro" id="IPR011766">
    <property type="entry name" value="TPP_enzyme_TPP-bd"/>
</dbReference>
<dbReference type="SUPFAM" id="SSF52467">
    <property type="entry name" value="DHS-like NAD/FAD-binding domain"/>
    <property type="match status" value="1"/>
</dbReference>
<dbReference type="GO" id="GO:0000287">
    <property type="term" value="F:magnesium ion binding"/>
    <property type="evidence" value="ECO:0007669"/>
    <property type="project" value="UniProtKB-UniRule"/>
</dbReference>
<dbReference type="Proteomes" id="UP000789405">
    <property type="component" value="Unassembled WGS sequence"/>
</dbReference>
<evidence type="ECO:0000256" key="10">
    <source>
        <dbReference type="ARBA" id="ARBA00023052"/>
    </source>
</evidence>
<comment type="catalytic activity">
    <reaction evidence="12">
        <text>2 pyruvate + H(+) = (2S)-2-acetolactate + CO2</text>
        <dbReference type="Rhea" id="RHEA:25249"/>
        <dbReference type="ChEBI" id="CHEBI:15361"/>
        <dbReference type="ChEBI" id="CHEBI:15378"/>
        <dbReference type="ChEBI" id="CHEBI:16526"/>
        <dbReference type="ChEBI" id="CHEBI:58476"/>
        <dbReference type="EC" id="2.2.1.6"/>
    </reaction>
</comment>
<evidence type="ECO:0000256" key="13">
    <source>
        <dbReference type="SAM" id="MobiDB-lite"/>
    </source>
</evidence>
<accession>A0A9N9D8I8</accession>
<dbReference type="PANTHER" id="PTHR18968">
    <property type="entry name" value="THIAMINE PYROPHOSPHATE ENZYMES"/>
    <property type="match status" value="1"/>
</dbReference>